<dbReference type="NCBIfam" id="NF010799">
    <property type="entry name" value="PRK14203.1"/>
    <property type="match status" value="1"/>
</dbReference>
<keyword evidence="6 12" id="KW-0915">Sodium</keyword>
<sequence>MAEALIALGLVALGGAVGSVARFWLSGVVARRFGETFPLGTLTVNVTGAVAIGVLAALLLAPGTHEIGNRTLWAGLAVGILGSYTTVSSFSLQTLALARNGETGRALANIVLSLALCLAAAAGGWLGTSHALTVWGVR</sequence>
<evidence type="ECO:0000256" key="11">
    <source>
        <dbReference type="ARBA" id="ARBA00035585"/>
    </source>
</evidence>
<evidence type="ECO:0000256" key="1">
    <source>
        <dbReference type="ARBA" id="ARBA00004651"/>
    </source>
</evidence>
<keyword evidence="7 12" id="KW-0406">Ion transport</keyword>
<organism evidence="13 14">
    <name type="scientific">Rhodovulum strictum</name>
    <dbReference type="NCBI Taxonomy" id="58314"/>
    <lineage>
        <taxon>Bacteria</taxon>
        <taxon>Pseudomonadati</taxon>
        <taxon>Pseudomonadota</taxon>
        <taxon>Alphaproteobacteria</taxon>
        <taxon>Rhodobacterales</taxon>
        <taxon>Paracoccaceae</taxon>
        <taxon>Rhodovulum</taxon>
    </lineage>
</organism>
<comment type="subcellular location">
    <subcellularLocation>
        <location evidence="1 12">Cell membrane</location>
        <topology evidence="1 12">Multi-pass membrane protein</topology>
    </subcellularLocation>
</comment>
<dbReference type="PANTHER" id="PTHR28259">
    <property type="entry name" value="FLUORIDE EXPORT PROTEIN 1-RELATED"/>
    <property type="match status" value="1"/>
</dbReference>
<comment type="function">
    <text evidence="12">Fluoride-specific ion channel. Important for reducing fluoride concentration in the cell, thus reducing its toxicity.</text>
</comment>
<evidence type="ECO:0000256" key="10">
    <source>
        <dbReference type="ARBA" id="ARBA00035120"/>
    </source>
</evidence>
<keyword evidence="2 12" id="KW-1003">Cell membrane</keyword>
<comment type="catalytic activity">
    <reaction evidence="11">
        <text>fluoride(in) = fluoride(out)</text>
        <dbReference type="Rhea" id="RHEA:76159"/>
        <dbReference type="ChEBI" id="CHEBI:17051"/>
    </reaction>
    <physiologicalReaction direction="left-to-right" evidence="11">
        <dbReference type="Rhea" id="RHEA:76160"/>
    </physiologicalReaction>
</comment>
<evidence type="ECO:0000256" key="8">
    <source>
        <dbReference type="ARBA" id="ARBA00023136"/>
    </source>
</evidence>
<evidence type="ECO:0000256" key="12">
    <source>
        <dbReference type="HAMAP-Rule" id="MF_00454"/>
    </source>
</evidence>
<dbReference type="NCBIfam" id="TIGR00494">
    <property type="entry name" value="crcB"/>
    <property type="match status" value="1"/>
</dbReference>
<keyword evidence="5 12" id="KW-1133">Transmembrane helix</keyword>
<evidence type="ECO:0000313" key="13">
    <source>
        <dbReference type="EMBL" id="MRH20733.1"/>
    </source>
</evidence>
<feature type="binding site" evidence="12">
    <location>
        <position position="82"/>
    </location>
    <ligand>
        <name>Na(+)</name>
        <dbReference type="ChEBI" id="CHEBI:29101"/>
        <note>structural</note>
    </ligand>
</feature>
<dbReference type="GO" id="GO:0062054">
    <property type="term" value="F:fluoride channel activity"/>
    <property type="evidence" value="ECO:0007669"/>
    <property type="project" value="UniProtKB-UniRule"/>
</dbReference>
<name>A0A844BID9_9RHOB</name>
<comment type="similarity">
    <text evidence="10 12">Belongs to the fluoride channel Fluc/FEX (TC 1.A.43) family.</text>
</comment>
<dbReference type="OrthoDB" id="9806299at2"/>
<keyword evidence="14" id="KW-1185">Reference proteome</keyword>
<evidence type="ECO:0000256" key="9">
    <source>
        <dbReference type="ARBA" id="ARBA00023303"/>
    </source>
</evidence>
<dbReference type="HAMAP" id="MF_00454">
    <property type="entry name" value="FluC"/>
    <property type="match status" value="1"/>
</dbReference>
<evidence type="ECO:0000256" key="4">
    <source>
        <dbReference type="ARBA" id="ARBA00022692"/>
    </source>
</evidence>
<dbReference type="Proteomes" id="UP000466730">
    <property type="component" value="Unassembled WGS sequence"/>
</dbReference>
<feature type="transmembrane region" description="Helical" evidence="12">
    <location>
        <begin position="110"/>
        <end position="137"/>
    </location>
</feature>
<dbReference type="AlphaFoldDB" id="A0A844BID9"/>
<dbReference type="InterPro" id="IPR003691">
    <property type="entry name" value="FluC"/>
</dbReference>
<feature type="transmembrane region" description="Helical" evidence="12">
    <location>
        <begin position="73"/>
        <end position="98"/>
    </location>
</feature>
<accession>A0A844BID9</accession>
<comment type="caution">
    <text evidence="13">The sequence shown here is derived from an EMBL/GenBank/DDBJ whole genome shotgun (WGS) entry which is preliminary data.</text>
</comment>
<keyword evidence="3" id="KW-0997">Cell inner membrane</keyword>
<keyword evidence="8 12" id="KW-0472">Membrane</keyword>
<evidence type="ECO:0000256" key="7">
    <source>
        <dbReference type="ARBA" id="ARBA00023065"/>
    </source>
</evidence>
<feature type="transmembrane region" description="Helical" evidence="12">
    <location>
        <begin position="42"/>
        <end position="61"/>
    </location>
</feature>
<dbReference type="RefSeq" id="WP_153748038.1">
    <property type="nucleotide sequence ID" value="NZ_BAAADI010000049.1"/>
</dbReference>
<evidence type="ECO:0000313" key="14">
    <source>
        <dbReference type="Proteomes" id="UP000466730"/>
    </source>
</evidence>
<protein>
    <recommendedName>
        <fullName evidence="12">Fluoride-specific ion channel FluC</fullName>
    </recommendedName>
</protein>
<comment type="activity regulation">
    <text evidence="12">Na(+) is not transported, but it plays an essential structural role and its presence is essential for fluoride channel function.</text>
</comment>
<gene>
    <name evidence="12 13" type="primary">crcB</name>
    <name evidence="12" type="synonym">fluC</name>
    <name evidence="13" type="ORF">GH815_06985</name>
</gene>
<keyword evidence="12" id="KW-0479">Metal-binding</keyword>
<dbReference type="Pfam" id="PF02537">
    <property type="entry name" value="CRCB"/>
    <property type="match status" value="1"/>
</dbReference>
<dbReference type="GO" id="GO:0140114">
    <property type="term" value="P:cellular detoxification of fluoride"/>
    <property type="evidence" value="ECO:0007669"/>
    <property type="project" value="UniProtKB-UniRule"/>
</dbReference>
<evidence type="ECO:0000256" key="5">
    <source>
        <dbReference type="ARBA" id="ARBA00022989"/>
    </source>
</evidence>
<evidence type="ECO:0000256" key="2">
    <source>
        <dbReference type="ARBA" id="ARBA00022475"/>
    </source>
</evidence>
<feature type="binding site" evidence="12">
    <location>
        <position position="85"/>
    </location>
    <ligand>
        <name>Na(+)</name>
        <dbReference type="ChEBI" id="CHEBI:29101"/>
        <note>structural</note>
    </ligand>
</feature>
<keyword evidence="9 12" id="KW-0407">Ion channel</keyword>
<proteinExistence type="inferred from homology"/>
<evidence type="ECO:0000256" key="3">
    <source>
        <dbReference type="ARBA" id="ARBA00022519"/>
    </source>
</evidence>
<dbReference type="PANTHER" id="PTHR28259:SF1">
    <property type="entry name" value="FLUORIDE EXPORT PROTEIN 1-RELATED"/>
    <property type="match status" value="1"/>
</dbReference>
<dbReference type="EMBL" id="WJPO01000007">
    <property type="protein sequence ID" value="MRH20733.1"/>
    <property type="molecule type" value="Genomic_DNA"/>
</dbReference>
<reference evidence="13 14" key="1">
    <citation type="submission" date="2019-11" db="EMBL/GenBank/DDBJ databases">
        <title>Draft Whole-Genome sequence of the marine photosynthetic bacterium Rhodovulum strictum DSM 11289.</title>
        <authorList>
            <person name="Kyndt J.A."/>
            <person name="Meyer T.E."/>
        </authorList>
    </citation>
    <scope>NUCLEOTIDE SEQUENCE [LARGE SCALE GENOMIC DNA]</scope>
    <source>
        <strain evidence="13 14">DSM 11289</strain>
    </source>
</reference>
<dbReference type="GO" id="GO:0005886">
    <property type="term" value="C:plasma membrane"/>
    <property type="evidence" value="ECO:0007669"/>
    <property type="project" value="UniProtKB-SubCell"/>
</dbReference>
<dbReference type="GO" id="GO:0046872">
    <property type="term" value="F:metal ion binding"/>
    <property type="evidence" value="ECO:0007669"/>
    <property type="project" value="UniProtKB-KW"/>
</dbReference>
<keyword evidence="12" id="KW-0813">Transport</keyword>
<keyword evidence="4 12" id="KW-0812">Transmembrane</keyword>
<evidence type="ECO:0000256" key="6">
    <source>
        <dbReference type="ARBA" id="ARBA00023053"/>
    </source>
</evidence>